<reference evidence="2" key="1">
    <citation type="journal article" date="2023" name="Front. Plant Sci.">
        <title>Chromosomal-level genome assembly of Melastoma candidum provides insights into trichome evolution.</title>
        <authorList>
            <person name="Zhong Y."/>
            <person name="Wu W."/>
            <person name="Sun C."/>
            <person name="Zou P."/>
            <person name="Liu Y."/>
            <person name="Dai S."/>
            <person name="Zhou R."/>
        </authorList>
    </citation>
    <scope>NUCLEOTIDE SEQUENCE [LARGE SCALE GENOMIC DNA]</scope>
</reference>
<evidence type="ECO:0000313" key="2">
    <source>
        <dbReference type="Proteomes" id="UP001057402"/>
    </source>
</evidence>
<sequence>MQTPVHFSYSVKSEGSSMLGLALEFSSDKDRLDSFILVEYIKWSPDKSSPSSMSLSVKIKWGLKSPGSSYFRYNIYAIKVSATQQGDPEFIGTSEARAFYVSDLVLPSGATSVKFVVQLGGVDGAFQRLSESPFLLLKVPTI</sequence>
<keyword evidence="2" id="KW-1185">Reference proteome</keyword>
<dbReference type="EMBL" id="CM042882">
    <property type="protein sequence ID" value="KAI4382876.1"/>
    <property type="molecule type" value="Genomic_DNA"/>
</dbReference>
<organism evidence="1 2">
    <name type="scientific">Melastoma candidum</name>
    <dbReference type="NCBI Taxonomy" id="119954"/>
    <lineage>
        <taxon>Eukaryota</taxon>
        <taxon>Viridiplantae</taxon>
        <taxon>Streptophyta</taxon>
        <taxon>Embryophyta</taxon>
        <taxon>Tracheophyta</taxon>
        <taxon>Spermatophyta</taxon>
        <taxon>Magnoliopsida</taxon>
        <taxon>eudicotyledons</taxon>
        <taxon>Gunneridae</taxon>
        <taxon>Pentapetalae</taxon>
        <taxon>rosids</taxon>
        <taxon>malvids</taxon>
        <taxon>Myrtales</taxon>
        <taxon>Melastomataceae</taxon>
        <taxon>Melastomatoideae</taxon>
        <taxon>Melastomateae</taxon>
        <taxon>Melastoma</taxon>
    </lineage>
</organism>
<evidence type="ECO:0000313" key="1">
    <source>
        <dbReference type="EMBL" id="KAI4382876.1"/>
    </source>
</evidence>
<gene>
    <name evidence="1" type="ORF">MLD38_008779</name>
</gene>
<dbReference type="Proteomes" id="UP001057402">
    <property type="component" value="Chromosome 3"/>
</dbReference>
<protein>
    <submittedName>
        <fullName evidence="1">Uncharacterized protein</fullName>
    </submittedName>
</protein>
<comment type="caution">
    <text evidence="1">The sequence shown here is derived from an EMBL/GenBank/DDBJ whole genome shotgun (WGS) entry which is preliminary data.</text>
</comment>
<proteinExistence type="predicted"/>
<accession>A0ACB9RUK7</accession>
<name>A0ACB9RUK7_9MYRT</name>